<protein>
    <recommendedName>
        <fullName evidence="3">Phage tail protein</fullName>
    </recommendedName>
</protein>
<dbReference type="EMBL" id="JAPYKO010000009">
    <property type="protein sequence ID" value="MEI9403378.1"/>
    <property type="molecule type" value="Genomic_DNA"/>
</dbReference>
<dbReference type="RefSeq" id="WP_337093769.1">
    <property type="nucleotide sequence ID" value="NZ_JAPYKO010000009.1"/>
</dbReference>
<dbReference type="Proteomes" id="UP001366503">
    <property type="component" value="Unassembled WGS sequence"/>
</dbReference>
<evidence type="ECO:0008006" key="3">
    <source>
        <dbReference type="Google" id="ProtNLM"/>
    </source>
</evidence>
<dbReference type="NCBIfam" id="NF047331">
    <property type="entry name" value="phage_HTJ"/>
    <property type="match status" value="1"/>
</dbReference>
<evidence type="ECO:0000313" key="2">
    <source>
        <dbReference type="Proteomes" id="UP001366503"/>
    </source>
</evidence>
<sequence>MATLAELQSQLDTLRRARATGLRSAQHGDSKTEYRSDAELAAAIADLERQIAGVNGRGPGGVFYFTSSKGLST</sequence>
<proteinExistence type="predicted"/>
<keyword evidence="2" id="KW-1185">Reference proteome</keyword>
<organism evidence="1 2">
    <name type="scientific">Mesorhizobium argentiipisi</name>
    <dbReference type="NCBI Taxonomy" id="3015175"/>
    <lineage>
        <taxon>Bacteria</taxon>
        <taxon>Pseudomonadati</taxon>
        <taxon>Pseudomonadota</taxon>
        <taxon>Alphaproteobacteria</taxon>
        <taxon>Hyphomicrobiales</taxon>
        <taxon>Phyllobacteriaceae</taxon>
        <taxon>Mesorhizobium</taxon>
    </lineage>
</organism>
<gene>
    <name evidence="1" type="ORF">O7A05_14550</name>
</gene>
<evidence type="ECO:0000313" key="1">
    <source>
        <dbReference type="EMBL" id="MEI9403378.1"/>
    </source>
</evidence>
<reference evidence="1 2" key="1">
    <citation type="submission" date="2022-12" db="EMBL/GenBank/DDBJ databases">
        <authorList>
            <person name="Muema E."/>
        </authorList>
    </citation>
    <scope>NUCLEOTIDE SEQUENCE [LARGE SCALE GENOMIC DNA]</scope>
    <source>
        <strain evidence="2">1330</strain>
    </source>
</reference>
<accession>A0ABU8KCC1</accession>
<comment type="caution">
    <text evidence="1">The sequence shown here is derived from an EMBL/GenBank/DDBJ whole genome shotgun (WGS) entry which is preliminary data.</text>
</comment>
<name>A0ABU8KCC1_9HYPH</name>